<accession>A0A3N0XZ43</accession>
<reference evidence="8 9" key="1">
    <citation type="submission" date="2018-10" db="EMBL/GenBank/DDBJ databases">
        <title>Genome assembly for a Yunnan-Guizhou Plateau 3E fish, Anabarilius grahami (Regan), and its evolutionary and genetic applications.</title>
        <authorList>
            <person name="Jiang W."/>
        </authorList>
    </citation>
    <scope>NUCLEOTIDE SEQUENCE [LARGE SCALE GENOMIC DNA]</scope>
    <source>
        <strain evidence="8">AG-KIZ</strain>
        <tissue evidence="8">Muscle</tissue>
    </source>
</reference>
<evidence type="ECO:0000313" key="9">
    <source>
        <dbReference type="Proteomes" id="UP000281406"/>
    </source>
</evidence>
<feature type="region of interest" description="Disordered" evidence="6">
    <location>
        <begin position="340"/>
        <end position="496"/>
    </location>
</feature>
<dbReference type="PANTHER" id="PTHR23325">
    <property type="entry name" value="SERUM RESPONSE FACTOR-BINDING"/>
    <property type="match status" value="1"/>
</dbReference>
<dbReference type="Pfam" id="PF09073">
    <property type="entry name" value="BUD22"/>
    <property type="match status" value="1"/>
</dbReference>
<feature type="compositionally biased region" description="Basic and acidic residues" evidence="6">
    <location>
        <begin position="159"/>
        <end position="179"/>
    </location>
</feature>
<dbReference type="OrthoDB" id="3364872at2759"/>
<feature type="compositionally biased region" description="Low complexity" evidence="6">
    <location>
        <begin position="476"/>
        <end position="491"/>
    </location>
</feature>
<dbReference type="AlphaFoldDB" id="A0A3N0XZ43"/>
<comment type="function">
    <text evidence="3">May be involved in regulating transcriptional activation of cardiac genes during the aging process. May play a role in biosynthesis and/or processing of SLC2A4 in adipose cells.</text>
</comment>
<feature type="coiled-coil region" evidence="5">
    <location>
        <begin position="254"/>
        <end position="281"/>
    </location>
</feature>
<dbReference type="GO" id="GO:0030490">
    <property type="term" value="P:maturation of SSU-rRNA"/>
    <property type="evidence" value="ECO:0007669"/>
    <property type="project" value="TreeGrafter"/>
</dbReference>
<evidence type="ECO:0000256" key="3">
    <source>
        <dbReference type="ARBA" id="ARBA00025646"/>
    </source>
</evidence>
<gene>
    <name evidence="8" type="ORF">DPX16_17476</name>
</gene>
<feature type="compositionally biased region" description="Basic and acidic residues" evidence="6">
    <location>
        <begin position="129"/>
        <end position="140"/>
    </location>
</feature>
<feature type="compositionally biased region" description="Acidic residues" evidence="6">
    <location>
        <begin position="398"/>
        <end position="414"/>
    </location>
</feature>
<feature type="compositionally biased region" description="Acidic residues" evidence="6">
    <location>
        <begin position="607"/>
        <end position="630"/>
    </location>
</feature>
<evidence type="ECO:0000313" key="8">
    <source>
        <dbReference type="EMBL" id="ROK35733.1"/>
    </source>
</evidence>
<feature type="compositionally biased region" description="Acidic residues" evidence="6">
    <location>
        <begin position="148"/>
        <end position="158"/>
    </location>
</feature>
<feature type="region of interest" description="Disordered" evidence="6">
    <location>
        <begin position="508"/>
        <end position="823"/>
    </location>
</feature>
<evidence type="ECO:0000256" key="1">
    <source>
        <dbReference type="ARBA" id="ARBA00013459"/>
    </source>
</evidence>
<protein>
    <recommendedName>
        <fullName evidence="1">Serum response factor-binding protein 1</fullName>
    </recommendedName>
    <alternativeName>
        <fullName evidence="4">SRF-dependent transcription regulation-associated protein</fullName>
    </alternativeName>
</protein>
<proteinExistence type="predicted"/>
<feature type="compositionally biased region" description="Basic and acidic residues" evidence="6">
    <location>
        <begin position="508"/>
        <end position="527"/>
    </location>
</feature>
<evidence type="ECO:0000256" key="4">
    <source>
        <dbReference type="ARBA" id="ARBA00033254"/>
    </source>
</evidence>
<feature type="compositionally biased region" description="Polar residues" evidence="6">
    <location>
        <begin position="771"/>
        <end position="793"/>
    </location>
</feature>
<evidence type="ECO:0000256" key="2">
    <source>
        <dbReference type="ARBA" id="ARBA00023054"/>
    </source>
</evidence>
<dbReference type="GO" id="GO:0005634">
    <property type="term" value="C:nucleus"/>
    <property type="evidence" value="ECO:0007669"/>
    <property type="project" value="TreeGrafter"/>
</dbReference>
<dbReference type="GO" id="GO:0030686">
    <property type="term" value="C:90S preribosome"/>
    <property type="evidence" value="ECO:0007669"/>
    <property type="project" value="TreeGrafter"/>
</dbReference>
<dbReference type="InterPro" id="IPR015158">
    <property type="entry name" value="Bud22_dom"/>
</dbReference>
<feature type="domain" description="Bud22" evidence="7">
    <location>
        <begin position="722"/>
        <end position="820"/>
    </location>
</feature>
<feature type="compositionally biased region" description="Basic and acidic residues" evidence="6">
    <location>
        <begin position="340"/>
        <end position="349"/>
    </location>
</feature>
<name>A0A3N0XZ43_ANAGA</name>
<evidence type="ECO:0000259" key="7">
    <source>
        <dbReference type="Pfam" id="PF09073"/>
    </source>
</evidence>
<feature type="compositionally biased region" description="Polar residues" evidence="6">
    <location>
        <begin position="672"/>
        <end position="706"/>
    </location>
</feature>
<keyword evidence="9" id="KW-1185">Reference proteome</keyword>
<dbReference type="InterPro" id="IPR037393">
    <property type="entry name" value="Bud22/SRFB1"/>
</dbReference>
<feature type="compositionally biased region" description="Basic and acidic residues" evidence="6">
    <location>
        <begin position="581"/>
        <end position="606"/>
    </location>
</feature>
<evidence type="ECO:0000256" key="5">
    <source>
        <dbReference type="SAM" id="Coils"/>
    </source>
</evidence>
<evidence type="ECO:0000256" key="6">
    <source>
        <dbReference type="SAM" id="MobiDB-lite"/>
    </source>
</evidence>
<feature type="region of interest" description="Disordered" evidence="6">
    <location>
        <begin position="129"/>
        <end position="192"/>
    </location>
</feature>
<dbReference type="PANTHER" id="PTHR23325:SF1">
    <property type="entry name" value="SERUM RESPONSE FACTOR-BINDING PROTEIN 1"/>
    <property type="match status" value="1"/>
</dbReference>
<comment type="caution">
    <text evidence="8">The sequence shown here is derived from an EMBL/GenBank/DDBJ whole genome shotgun (WGS) entry which is preliminary data.</text>
</comment>
<feature type="compositionally biased region" description="Basic and acidic residues" evidence="6">
    <location>
        <begin position="415"/>
        <end position="440"/>
    </location>
</feature>
<feature type="compositionally biased region" description="Basic and acidic residues" evidence="6">
    <location>
        <begin position="366"/>
        <end position="397"/>
    </location>
</feature>
<sequence>MPAVLNLSNEVIKMRAEVKRVKVLLIRKLGRQISRLEKKKGNEAAVEKFCRRAAKLRKEIHELKVVEPDSVTKAALQKDISFDKVCQDKEASLSDRATARIATHPQFSKRIQSIKAAIKAFKEERMNARKAEKQAIDKAENVTSQDQPQEDGNDDDDVGSEKSNDDDEKLKEGDKKTNEQQEEIDGSLESQKTSLETLKEQTNQCQKEETLTVEDSSETVAVPMEVIRMRKEVKRTRVLIISKMVEQVAALKKKKGQESEVKESQERAAEFLKEIQALRRLKPDQVTMTVLQENAEHEKVLQDPQASPLDRAIARIITHSRFINKLQKVKEAIEEERAKAAKAELRNTDRLNMAKSKNEDEEPEEKDEKPEEKDEKPEEKDEKPEEKDEKPEEKDEKPEDDDDNDDSKEEDDVVEEKLKSLSTEIHESGVVEPSESKDPDAFELPPSKIITTSSEESKVDEDKLKNVEATVPNVQSSPEKSSTVSSTKSTPLKNVGKAVEEKLKSFSTEIHKSGVVEPTESKDRDAFDLPPSKIITTFSENTRGVKVKSQDAEASAPNTQSSSEKSSTLSSTKSTPLKNVGKADKEIEIISKTQKKQDLPETKKLEADEESDLSDDEEEKEEKEYFDDSTEERFHKQSSMSEDSDDDDFFLGKVSKFKRRKSNQKPDKKATSKPQETTLGKLQSVFCSTLSKSTVSTQKAQYGSHNDGSRPSRFQSQSKGPESRMKASQYKGQDVGTDRRMGPFKPNRQTFKVAGQRQAGPSGAGRGRFEQYQNQNPRGPPGNMSNPPQQSLHPSWEASRKRKEQQAQITAFQGKKIRFDDDD</sequence>
<organism evidence="8 9">
    <name type="scientific">Anabarilius grahami</name>
    <name type="common">Kanglang fish</name>
    <name type="synonym">Barilius grahami</name>
    <dbReference type="NCBI Taxonomy" id="495550"/>
    <lineage>
        <taxon>Eukaryota</taxon>
        <taxon>Metazoa</taxon>
        <taxon>Chordata</taxon>
        <taxon>Craniata</taxon>
        <taxon>Vertebrata</taxon>
        <taxon>Euteleostomi</taxon>
        <taxon>Actinopterygii</taxon>
        <taxon>Neopterygii</taxon>
        <taxon>Teleostei</taxon>
        <taxon>Ostariophysi</taxon>
        <taxon>Cypriniformes</taxon>
        <taxon>Xenocyprididae</taxon>
        <taxon>Xenocypridinae</taxon>
        <taxon>Xenocypridinae incertae sedis</taxon>
        <taxon>Anabarilius</taxon>
    </lineage>
</organism>
<dbReference type="Proteomes" id="UP000281406">
    <property type="component" value="Unassembled WGS sequence"/>
</dbReference>
<feature type="compositionally biased region" description="Basic and acidic residues" evidence="6">
    <location>
        <begin position="455"/>
        <end position="466"/>
    </location>
</feature>
<dbReference type="EMBL" id="RJVU01057109">
    <property type="protein sequence ID" value="ROK35733.1"/>
    <property type="molecule type" value="Genomic_DNA"/>
</dbReference>
<keyword evidence="2 5" id="KW-0175">Coiled coil</keyword>
<feature type="compositionally biased region" description="Low complexity" evidence="6">
    <location>
        <begin position="561"/>
        <end position="578"/>
    </location>
</feature>